<dbReference type="RefSeq" id="WP_074677258.1">
    <property type="nucleotide sequence ID" value="NZ_CBCSET010000003.1"/>
</dbReference>
<evidence type="ECO:0000313" key="2">
    <source>
        <dbReference type="EMBL" id="MDX5993152.1"/>
    </source>
</evidence>
<dbReference type="OrthoDB" id="6962539at2"/>
<dbReference type="EMBL" id="JAWXXP010000001">
    <property type="protein sequence ID" value="MDX5993152.1"/>
    <property type="molecule type" value="Genomic_DNA"/>
</dbReference>
<protein>
    <submittedName>
        <fullName evidence="2">Imm43 family immunity protein</fullName>
    </submittedName>
    <submittedName>
        <fullName evidence="3">Immunity protein 43</fullName>
    </submittedName>
</protein>
<dbReference type="EMBL" id="FNAE01000002">
    <property type="protein sequence ID" value="SDE26265.1"/>
    <property type="molecule type" value="Genomic_DNA"/>
</dbReference>
<evidence type="ECO:0000313" key="4">
    <source>
        <dbReference type="Proteomes" id="UP000182413"/>
    </source>
</evidence>
<dbReference type="AlphaFoldDB" id="A0A1G7BJ38"/>
<accession>A0A1G7BJ38</accession>
<name>A0A1G7BJ38_9GAMM</name>
<dbReference type="InterPro" id="IPR029079">
    <property type="entry name" value="Imm43"/>
</dbReference>
<sequence>MLEQNSKFYTLQFKEENGYPIFLDGVIHESFVPKIYDKGMVYDWYDTDYGETTDDLPPKLVWITKNKNLKFDIARGFMGFVVSSRFIEIFERWRVRDWEISELEVVNPKGEIVASNYFYLRQKSEYLLKDVADMEKSKYRKGKWGPEYTSLIINKAIDLDFFLSSEGILSGHPILSARAISDLLKLNSKGFEVVPTEQIESVLDY</sequence>
<dbReference type="Proteomes" id="UP000182413">
    <property type="component" value="Unassembled WGS sequence"/>
</dbReference>
<feature type="domain" description="Immunity protein 43" evidence="1">
    <location>
        <begin position="14"/>
        <end position="200"/>
    </location>
</feature>
<reference evidence="2 5" key="2">
    <citation type="submission" date="2023-11" db="EMBL/GenBank/DDBJ databases">
        <title>MicrobeMod: A computational toolkit for identifying prokaryotic methylation and restriction-modification with nanopore sequencing.</title>
        <authorList>
            <person name="Crits-Christoph A."/>
            <person name="Kang S.C."/>
            <person name="Lee H."/>
            <person name="Ostrov N."/>
        </authorList>
    </citation>
    <scope>NUCLEOTIDE SEQUENCE [LARGE SCALE GENOMIC DNA]</scope>
    <source>
        <strain evidence="2 5">ATCC BAA-571</strain>
    </source>
</reference>
<evidence type="ECO:0000313" key="3">
    <source>
        <dbReference type="EMBL" id="SDE26265.1"/>
    </source>
</evidence>
<keyword evidence="5" id="KW-1185">Reference proteome</keyword>
<evidence type="ECO:0000313" key="5">
    <source>
        <dbReference type="Proteomes" id="UP001278050"/>
    </source>
</evidence>
<dbReference type="Proteomes" id="UP001278050">
    <property type="component" value="Unassembled WGS sequence"/>
</dbReference>
<proteinExistence type="predicted"/>
<reference evidence="3 4" key="1">
    <citation type="submission" date="2016-10" db="EMBL/GenBank/DDBJ databases">
        <authorList>
            <person name="de Groot N.N."/>
        </authorList>
    </citation>
    <scope>NUCLEOTIDE SEQUENCE [LARGE SCALE GENOMIC DNA]</scope>
    <source>
        <strain evidence="3 4">JCM 10630</strain>
    </source>
</reference>
<dbReference type="Pfam" id="PF15570">
    <property type="entry name" value="Imm43"/>
    <property type="match status" value="1"/>
</dbReference>
<evidence type="ECO:0000259" key="1">
    <source>
        <dbReference type="Pfam" id="PF15570"/>
    </source>
</evidence>
<gene>
    <name evidence="3" type="ORF">SAMN05216575_102239</name>
    <name evidence="2" type="ORF">SIM71_13865</name>
</gene>
<organism evidence="3 4">
    <name type="scientific">Ectopseudomonas alcaliphila</name>
    <dbReference type="NCBI Taxonomy" id="101564"/>
    <lineage>
        <taxon>Bacteria</taxon>
        <taxon>Pseudomonadati</taxon>
        <taxon>Pseudomonadota</taxon>
        <taxon>Gammaproteobacteria</taxon>
        <taxon>Pseudomonadales</taxon>
        <taxon>Pseudomonadaceae</taxon>
        <taxon>Ectopseudomonas</taxon>
    </lineage>
</organism>